<reference evidence="1 2" key="1">
    <citation type="submission" date="2017-07" db="EMBL/GenBank/DDBJ databases">
        <title>Leptospira spp. isolated from tropical soils.</title>
        <authorList>
            <person name="Thibeaux R."/>
            <person name="Iraola G."/>
            <person name="Ferres I."/>
            <person name="Bierque E."/>
            <person name="Girault D."/>
            <person name="Soupe-Gilbert M.-E."/>
            <person name="Picardeau M."/>
            <person name="Goarant C."/>
        </authorList>
    </citation>
    <scope>NUCLEOTIDE SEQUENCE [LARGE SCALE GENOMIC DNA]</scope>
    <source>
        <strain evidence="1 2">FH2-B-A1</strain>
    </source>
</reference>
<gene>
    <name evidence="1" type="ORF">CH364_10245</name>
</gene>
<organism evidence="1 2">
    <name type="scientific">Leptospira harrisiae</name>
    <dbReference type="NCBI Taxonomy" id="2023189"/>
    <lineage>
        <taxon>Bacteria</taxon>
        <taxon>Pseudomonadati</taxon>
        <taxon>Spirochaetota</taxon>
        <taxon>Spirochaetia</taxon>
        <taxon>Leptospirales</taxon>
        <taxon>Leptospiraceae</taxon>
        <taxon>Leptospira</taxon>
    </lineage>
</organism>
<accession>A0A2N0AJC8</accession>
<sequence length="132" mass="15016">MRIFMDNSLYFVISIQGLNFTSQNRSHLLNLIDKKSNLVSDTHEKLHMKMIKYLILLLSMILLANCDRGIANVTGKCDKEKKKSNLCLVSTVLACEKSPDAERYRKLGINICTNFDGYLFMINAFCDVPGEC</sequence>
<keyword evidence="2" id="KW-1185">Reference proteome</keyword>
<evidence type="ECO:0000313" key="1">
    <source>
        <dbReference type="EMBL" id="PJZ84399.1"/>
    </source>
</evidence>
<dbReference type="Proteomes" id="UP000232145">
    <property type="component" value="Unassembled WGS sequence"/>
</dbReference>
<name>A0A2N0AJC8_9LEPT</name>
<dbReference type="EMBL" id="NPDX01000002">
    <property type="protein sequence ID" value="PJZ84399.1"/>
    <property type="molecule type" value="Genomic_DNA"/>
</dbReference>
<dbReference type="AlphaFoldDB" id="A0A2N0AJC8"/>
<evidence type="ECO:0000313" key="2">
    <source>
        <dbReference type="Proteomes" id="UP000232145"/>
    </source>
</evidence>
<proteinExistence type="predicted"/>
<comment type="caution">
    <text evidence="1">The sequence shown here is derived from an EMBL/GenBank/DDBJ whole genome shotgun (WGS) entry which is preliminary data.</text>
</comment>
<protein>
    <submittedName>
        <fullName evidence="1">Uncharacterized protein</fullName>
    </submittedName>
</protein>